<accession>A0A517T3G0</accession>
<dbReference type="EMBL" id="CP036316">
    <property type="protein sequence ID" value="QDT62906.1"/>
    <property type="molecule type" value="Genomic_DNA"/>
</dbReference>
<dbReference type="KEGG" id="chya:V22_01040"/>
<feature type="transmembrane region" description="Helical" evidence="1">
    <location>
        <begin position="142"/>
        <end position="161"/>
    </location>
</feature>
<keyword evidence="1" id="KW-0472">Membrane</keyword>
<feature type="transmembrane region" description="Helical" evidence="1">
    <location>
        <begin position="167"/>
        <end position="188"/>
    </location>
</feature>
<feature type="transmembrane region" description="Helical" evidence="1">
    <location>
        <begin position="52"/>
        <end position="75"/>
    </location>
</feature>
<dbReference type="Proteomes" id="UP000319976">
    <property type="component" value="Chromosome"/>
</dbReference>
<reference evidence="2 3" key="1">
    <citation type="submission" date="2019-02" db="EMBL/GenBank/DDBJ databases">
        <title>Deep-cultivation of Planctomycetes and their phenomic and genomic characterization uncovers novel biology.</title>
        <authorList>
            <person name="Wiegand S."/>
            <person name="Jogler M."/>
            <person name="Boedeker C."/>
            <person name="Pinto D."/>
            <person name="Vollmers J."/>
            <person name="Rivas-Marin E."/>
            <person name="Kohn T."/>
            <person name="Peeters S.H."/>
            <person name="Heuer A."/>
            <person name="Rast P."/>
            <person name="Oberbeckmann S."/>
            <person name="Bunk B."/>
            <person name="Jeske O."/>
            <person name="Meyerdierks A."/>
            <person name="Storesund J.E."/>
            <person name="Kallscheuer N."/>
            <person name="Luecker S."/>
            <person name="Lage O.M."/>
            <person name="Pohl T."/>
            <person name="Merkel B.J."/>
            <person name="Hornburger P."/>
            <person name="Mueller R.-W."/>
            <person name="Bruemmer F."/>
            <person name="Labrenz M."/>
            <person name="Spormann A.M."/>
            <person name="Op den Camp H."/>
            <person name="Overmann J."/>
            <person name="Amann R."/>
            <person name="Jetten M.S.M."/>
            <person name="Mascher T."/>
            <person name="Medema M.H."/>
            <person name="Devos D.P."/>
            <person name="Kaster A.-K."/>
            <person name="Ovreas L."/>
            <person name="Rohde M."/>
            <person name="Galperin M.Y."/>
            <person name="Jogler C."/>
        </authorList>
    </citation>
    <scope>NUCLEOTIDE SEQUENCE [LARGE SCALE GENOMIC DNA]</scope>
    <source>
        <strain evidence="2 3">V22</strain>
    </source>
</reference>
<evidence type="ECO:0000313" key="2">
    <source>
        <dbReference type="EMBL" id="QDT62906.1"/>
    </source>
</evidence>
<dbReference type="RefSeq" id="WP_145258790.1">
    <property type="nucleotide sequence ID" value="NZ_CP036316.1"/>
</dbReference>
<dbReference type="OrthoDB" id="292740at2"/>
<organism evidence="2 3">
    <name type="scientific">Calycomorphotria hydatis</name>
    <dbReference type="NCBI Taxonomy" id="2528027"/>
    <lineage>
        <taxon>Bacteria</taxon>
        <taxon>Pseudomonadati</taxon>
        <taxon>Planctomycetota</taxon>
        <taxon>Planctomycetia</taxon>
        <taxon>Planctomycetales</taxon>
        <taxon>Planctomycetaceae</taxon>
        <taxon>Calycomorphotria</taxon>
    </lineage>
</organism>
<protein>
    <submittedName>
        <fullName evidence="2">Uncharacterized protein</fullName>
    </submittedName>
</protein>
<dbReference type="AlphaFoldDB" id="A0A517T3G0"/>
<gene>
    <name evidence="2" type="ORF">V22_01040</name>
</gene>
<keyword evidence="3" id="KW-1185">Reference proteome</keyword>
<proteinExistence type="predicted"/>
<evidence type="ECO:0000256" key="1">
    <source>
        <dbReference type="SAM" id="Phobius"/>
    </source>
</evidence>
<feature type="transmembrane region" description="Helical" evidence="1">
    <location>
        <begin position="21"/>
        <end position="40"/>
    </location>
</feature>
<keyword evidence="1" id="KW-0812">Transmembrane</keyword>
<name>A0A517T3G0_9PLAN</name>
<keyword evidence="1" id="KW-1133">Transmembrane helix</keyword>
<evidence type="ECO:0000313" key="3">
    <source>
        <dbReference type="Proteomes" id="UP000319976"/>
    </source>
</evidence>
<sequence length="206" mass="22659">MDHEQLISPEQLSRKVRTMQIIAAALMNGVVVFGIVAFVITGGPKAAEQFPLLSTIAAGFAGFAVFLSIIVGLLIDGRSLGSPVQMGQTGTRLIDRARRDGMPEEALAEFQEECERVDEEFAESRHDVWVELTIGGCMTRMIIRYAILEGAAMFNLVAFIIEQQWFSLAVVLVLLGITAFHFPTVSAIRHALEDRARMEDFESGLS</sequence>